<reference evidence="1 2" key="1">
    <citation type="submission" date="2024-06" db="EMBL/GenBank/DDBJ databases">
        <title>Genomics of switchgrass bacterial isolates.</title>
        <authorList>
            <person name="Shade A."/>
        </authorList>
    </citation>
    <scope>NUCLEOTIDE SEQUENCE [LARGE SCALE GENOMIC DNA]</scope>
    <source>
        <strain evidence="1 2">PvP084</strain>
    </source>
</reference>
<evidence type="ECO:0000313" key="2">
    <source>
        <dbReference type="Proteomes" id="UP001549119"/>
    </source>
</evidence>
<comment type="caution">
    <text evidence="1">The sequence shown here is derived from an EMBL/GenBank/DDBJ whole genome shotgun (WGS) entry which is preliminary data.</text>
</comment>
<keyword evidence="2" id="KW-1185">Reference proteome</keyword>
<dbReference type="RefSeq" id="WP_209650344.1">
    <property type="nucleotide sequence ID" value="NZ_JBEPNV010000001.1"/>
</dbReference>
<name>A0ABV2NQ17_9HYPH</name>
<accession>A0ABV2NQ17</accession>
<proteinExistence type="predicted"/>
<evidence type="ECO:0000313" key="1">
    <source>
        <dbReference type="EMBL" id="MET3868616.1"/>
    </source>
</evidence>
<dbReference type="EMBL" id="JBEPNW010000002">
    <property type="protein sequence ID" value="MET3868616.1"/>
    <property type="molecule type" value="Genomic_DNA"/>
</dbReference>
<dbReference type="Gene3D" id="1.10.260.40">
    <property type="entry name" value="lambda repressor-like DNA-binding domains"/>
    <property type="match status" value="1"/>
</dbReference>
<dbReference type="Proteomes" id="UP001549119">
    <property type="component" value="Unassembled WGS sequence"/>
</dbReference>
<dbReference type="InterPro" id="IPR010982">
    <property type="entry name" value="Lambda_DNA-bd_dom_sf"/>
</dbReference>
<organism evidence="1 2">
    <name type="scientific">Methylobacterium radiotolerans</name>
    <dbReference type="NCBI Taxonomy" id="31998"/>
    <lineage>
        <taxon>Bacteria</taxon>
        <taxon>Pseudomonadati</taxon>
        <taxon>Pseudomonadota</taxon>
        <taxon>Alphaproteobacteria</taxon>
        <taxon>Hyphomicrobiales</taxon>
        <taxon>Methylobacteriaceae</taxon>
        <taxon>Methylobacterium</taxon>
    </lineage>
</organism>
<sequence>MKQSPRNSTTAVVEDTTGVGEERTVVAERLSAFLRRKHPTKTADNVAADTGIFPATIARWLDRGSAPSLESLSQLVGAYGSEVLCVILDHPPPALIAAARQEERERVEREIARLRQQIDGGRR</sequence>
<gene>
    <name evidence="1" type="ORF">ABIC20_005925</name>
</gene>
<protein>
    <submittedName>
        <fullName evidence="1">Transcriptional regulator with XRE-family HTH domain</fullName>
    </submittedName>
</protein>